<keyword evidence="1" id="KW-0233">DNA recombination</keyword>
<dbReference type="PANTHER" id="PTHR10948:SF23">
    <property type="entry name" value="TRANSPOSASE INSI FOR INSERTION SEQUENCE ELEMENT IS30A-RELATED"/>
    <property type="match status" value="1"/>
</dbReference>
<dbReference type="InterPro" id="IPR051917">
    <property type="entry name" value="Transposase-Integrase"/>
</dbReference>
<reference evidence="4 5" key="1">
    <citation type="submission" date="2020-07" db="EMBL/GenBank/DDBJ databases">
        <title>Sequencing the genomes of 1000 actinobacteria strains.</title>
        <authorList>
            <person name="Klenk H.-P."/>
        </authorList>
    </citation>
    <scope>NUCLEOTIDE SEQUENCE [LARGE SCALE GENOMIC DNA]</scope>
    <source>
        <strain evidence="4 5">DSM 23737</strain>
    </source>
</reference>
<proteinExistence type="predicted"/>
<dbReference type="GO" id="GO:0006310">
    <property type="term" value="P:DNA recombination"/>
    <property type="evidence" value="ECO:0007669"/>
    <property type="project" value="UniProtKB-KW"/>
</dbReference>
<evidence type="ECO:0000256" key="2">
    <source>
        <dbReference type="SAM" id="MobiDB-lite"/>
    </source>
</evidence>
<protein>
    <submittedName>
        <fullName evidence="4">IS30 family transposase</fullName>
    </submittedName>
</protein>
<dbReference type="AlphaFoldDB" id="A0A7W3PPP3"/>
<dbReference type="InterPro" id="IPR053392">
    <property type="entry name" value="Transposase_IS30-like"/>
</dbReference>
<accession>A0A7W3PPP3</accession>
<keyword evidence="5" id="KW-1185">Reference proteome</keyword>
<sequence>MSTQRASDDVSLLMLQRTLSPRFLSLVDREMIKNLHASGTSVRATAAIMGRAPSTISRELRRNSSNNHSNNHSDNDRDGQTYQPYIAHRYAARRRLRAKERKLVTLEPLKDFVQNKLGLNWSPEQICHALIEEYPNNQEMRVSPETIYQTLYLQARGGLRREVQAALRTGRTRRKQHNTGLERRSRFVGPMVMISERPAEVEDRAVPGHWEGDLIVGTNNQHRDSPKSSNTATPCAETSHSFWGHKGLLSWSLDDEESMRQDFRVRRTY</sequence>
<feature type="compositionally biased region" description="Polar residues" evidence="2">
    <location>
        <begin position="227"/>
        <end position="239"/>
    </location>
</feature>
<evidence type="ECO:0000259" key="3">
    <source>
        <dbReference type="Pfam" id="PF13936"/>
    </source>
</evidence>
<comment type="caution">
    <text evidence="4">The sequence shown here is derived from an EMBL/GenBank/DDBJ whole genome shotgun (WGS) entry which is preliminary data.</text>
</comment>
<dbReference type="GO" id="GO:0005829">
    <property type="term" value="C:cytosol"/>
    <property type="evidence" value="ECO:0007669"/>
    <property type="project" value="TreeGrafter"/>
</dbReference>
<name>A0A7W3PPP3_9MICO</name>
<dbReference type="Proteomes" id="UP000524237">
    <property type="component" value="Unassembled WGS sequence"/>
</dbReference>
<dbReference type="InterPro" id="IPR025246">
    <property type="entry name" value="IS30-like_HTH"/>
</dbReference>
<feature type="domain" description="Transposase IS30-like HTH" evidence="3">
    <location>
        <begin position="21"/>
        <end position="63"/>
    </location>
</feature>
<organism evidence="4 5">
    <name type="scientific">Alpinimonas psychrophila</name>
    <dbReference type="NCBI Taxonomy" id="748908"/>
    <lineage>
        <taxon>Bacteria</taxon>
        <taxon>Bacillati</taxon>
        <taxon>Actinomycetota</taxon>
        <taxon>Actinomycetes</taxon>
        <taxon>Micrococcales</taxon>
        <taxon>Microbacteriaceae</taxon>
        <taxon>Alpinimonas</taxon>
    </lineage>
</organism>
<dbReference type="Pfam" id="PF13936">
    <property type="entry name" value="HTH_38"/>
    <property type="match status" value="1"/>
</dbReference>
<dbReference type="PANTHER" id="PTHR10948">
    <property type="entry name" value="TRANSPOSASE"/>
    <property type="match status" value="1"/>
</dbReference>
<dbReference type="EMBL" id="JACGWU010000004">
    <property type="protein sequence ID" value="MBA8829458.1"/>
    <property type="molecule type" value="Genomic_DNA"/>
</dbReference>
<feature type="region of interest" description="Disordered" evidence="2">
    <location>
        <begin position="53"/>
        <end position="82"/>
    </location>
</feature>
<gene>
    <name evidence="4" type="ORF">FB555_001563</name>
</gene>
<dbReference type="NCBIfam" id="NF033563">
    <property type="entry name" value="transpos_IS30"/>
    <property type="match status" value="1"/>
</dbReference>
<dbReference type="GO" id="GO:0032196">
    <property type="term" value="P:transposition"/>
    <property type="evidence" value="ECO:0007669"/>
    <property type="project" value="TreeGrafter"/>
</dbReference>
<evidence type="ECO:0000256" key="1">
    <source>
        <dbReference type="ARBA" id="ARBA00023172"/>
    </source>
</evidence>
<evidence type="ECO:0000313" key="5">
    <source>
        <dbReference type="Proteomes" id="UP000524237"/>
    </source>
</evidence>
<feature type="region of interest" description="Disordered" evidence="2">
    <location>
        <begin position="217"/>
        <end position="239"/>
    </location>
</feature>
<dbReference type="GO" id="GO:0004803">
    <property type="term" value="F:transposase activity"/>
    <property type="evidence" value="ECO:0007669"/>
    <property type="project" value="TreeGrafter"/>
</dbReference>
<evidence type="ECO:0000313" key="4">
    <source>
        <dbReference type="EMBL" id="MBA8829458.1"/>
    </source>
</evidence>